<dbReference type="AlphaFoldDB" id="A0A0C9YFK4"/>
<proteinExistence type="predicted"/>
<dbReference type="EMBL" id="KN838539">
    <property type="protein sequence ID" value="KIK09187.1"/>
    <property type="molecule type" value="Genomic_DNA"/>
</dbReference>
<feature type="compositionally biased region" description="Basic and acidic residues" evidence="1">
    <location>
        <begin position="186"/>
        <end position="199"/>
    </location>
</feature>
<feature type="region of interest" description="Disordered" evidence="1">
    <location>
        <begin position="186"/>
        <end position="279"/>
    </location>
</feature>
<evidence type="ECO:0000256" key="1">
    <source>
        <dbReference type="SAM" id="MobiDB-lite"/>
    </source>
</evidence>
<reference evidence="3" key="2">
    <citation type="submission" date="2015-01" db="EMBL/GenBank/DDBJ databases">
        <title>Evolutionary Origins and Diversification of the Mycorrhizal Mutualists.</title>
        <authorList>
            <consortium name="DOE Joint Genome Institute"/>
            <consortium name="Mycorrhizal Genomics Consortium"/>
            <person name="Kohler A."/>
            <person name="Kuo A."/>
            <person name="Nagy L.G."/>
            <person name="Floudas D."/>
            <person name="Copeland A."/>
            <person name="Barry K.W."/>
            <person name="Cichocki N."/>
            <person name="Veneault-Fourrey C."/>
            <person name="LaButti K."/>
            <person name="Lindquist E.A."/>
            <person name="Lipzen A."/>
            <person name="Lundell T."/>
            <person name="Morin E."/>
            <person name="Murat C."/>
            <person name="Riley R."/>
            <person name="Ohm R."/>
            <person name="Sun H."/>
            <person name="Tunlid A."/>
            <person name="Henrissat B."/>
            <person name="Grigoriev I.V."/>
            <person name="Hibbett D.S."/>
            <person name="Martin F."/>
        </authorList>
    </citation>
    <scope>NUCLEOTIDE SEQUENCE [LARGE SCALE GENOMIC DNA]</scope>
    <source>
        <strain evidence="3">LaAM-08-1</strain>
    </source>
</reference>
<organism evidence="2 3">
    <name type="scientific">Laccaria amethystina LaAM-08-1</name>
    <dbReference type="NCBI Taxonomy" id="1095629"/>
    <lineage>
        <taxon>Eukaryota</taxon>
        <taxon>Fungi</taxon>
        <taxon>Dikarya</taxon>
        <taxon>Basidiomycota</taxon>
        <taxon>Agaricomycotina</taxon>
        <taxon>Agaricomycetes</taxon>
        <taxon>Agaricomycetidae</taxon>
        <taxon>Agaricales</taxon>
        <taxon>Agaricineae</taxon>
        <taxon>Hydnangiaceae</taxon>
        <taxon>Laccaria</taxon>
    </lineage>
</organism>
<accession>A0A0C9YFK4</accession>
<evidence type="ECO:0000313" key="3">
    <source>
        <dbReference type="Proteomes" id="UP000054477"/>
    </source>
</evidence>
<dbReference type="HOGENOM" id="CLU_064109_0_0_1"/>
<feature type="region of interest" description="Disordered" evidence="1">
    <location>
        <begin position="49"/>
        <end position="77"/>
    </location>
</feature>
<feature type="compositionally biased region" description="Basic and acidic residues" evidence="1">
    <location>
        <begin position="249"/>
        <end position="279"/>
    </location>
</feature>
<feature type="compositionally biased region" description="Basic and acidic residues" evidence="1">
    <location>
        <begin position="206"/>
        <end position="220"/>
    </location>
</feature>
<protein>
    <recommendedName>
        <fullName evidence="4">Essential protein Yae1 N-terminal domain-containing protein</fullName>
    </recommendedName>
</protein>
<gene>
    <name evidence="2" type="ORF">K443DRAFT_83317</name>
</gene>
<keyword evidence="3" id="KW-1185">Reference proteome</keyword>
<dbReference type="OrthoDB" id="3260303at2759"/>
<dbReference type="Proteomes" id="UP000054477">
    <property type="component" value="Unassembled WGS sequence"/>
</dbReference>
<dbReference type="STRING" id="1095629.A0A0C9YFK4"/>
<name>A0A0C9YFK4_9AGAR</name>
<evidence type="ECO:0008006" key="4">
    <source>
        <dbReference type="Google" id="ProtNLM"/>
    </source>
</evidence>
<reference evidence="2 3" key="1">
    <citation type="submission" date="2014-04" db="EMBL/GenBank/DDBJ databases">
        <authorList>
            <consortium name="DOE Joint Genome Institute"/>
            <person name="Kuo A."/>
            <person name="Kohler A."/>
            <person name="Nagy L.G."/>
            <person name="Floudas D."/>
            <person name="Copeland A."/>
            <person name="Barry K.W."/>
            <person name="Cichocki N."/>
            <person name="Veneault-Fourrey C."/>
            <person name="LaButti K."/>
            <person name="Lindquist E.A."/>
            <person name="Lipzen A."/>
            <person name="Lundell T."/>
            <person name="Morin E."/>
            <person name="Murat C."/>
            <person name="Sun H."/>
            <person name="Tunlid A."/>
            <person name="Henrissat B."/>
            <person name="Grigoriev I.V."/>
            <person name="Hibbett D.S."/>
            <person name="Martin F."/>
            <person name="Nordberg H.P."/>
            <person name="Cantor M.N."/>
            <person name="Hua S.X."/>
        </authorList>
    </citation>
    <scope>NUCLEOTIDE SEQUENCE [LARGE SCALE GENOMIC DNA]</scope>
    <source>
        <strain evidence="2 3">LaAM-08-1</strain>
    </source>
</reference>
<evidence type="ECO:0000313" key="2">
    <source>
        <dbReference type="EMBL" id="KIK09187.1"/>
    </source>
</evidence>
<sequence length="326" mass="37292">MPARISPTLSVVDVPEATGEDFDIITRVRDVNVTESLTSPGTPLIRIIREPSRRSRSKSSSRKEHGRRPSRSPHPSPLVVALQLVEEERQANQLKSLLRGTSDRDRIEQEVRRAADACGRAQFAERREKEALGRATAAEKARQELEDENAQLLQESRRYQMQLEATARDIRRLQCDMDMLRREYEDMEKSDAKARESSRKYQTALRDLEARQESREEGKRLAIKKSFNDGQTAGWDEGYSAGYNKGKRVGVEEGLKTGRKEGLREGREQGRNEERRSGLEAFDKFLAEGDESSERTRRWAQSVYHPYYDDGESTVGYSASLRGIRQ</sequence>
<feature type="compositionally biased region" description="Basic residues" evidence="1">
    <location>
        <begin position="54"/>
        <end position="71"/>
    </location>
</feature>